<gene>
    <name evidence="4" type="ORF">S01H1_46092</name>
</gene>
<dbReference type="EMBL" id="BARS01029495">
    <property type="protein sequence ID" value="GAG05167.1"/>
    <property type="molecule type" value="Genomic_DNA"/>
</dbReference>
<organism evidence="4">
    <name type="scientific">marine sediment metagenome</name>
    <dbReference type="NCBI Taxonomy" id="412755"/>
    <lineage>
        <taxon>unclassified sequences</taxon>
        <taxon>metagenomes</taxon>
        <taxon>ecological metagenomes</taxon>
    </lineage>
</organism>
<feature type="domain" description="Cdc6 C-terminal" evidence="3">
    <location>
        <begin position="1"/>
        <end position="69"/>
    </location>
</feature>
<feature type="non-terminal residue" evidence="4">
    <location>
        <position position="1"/>
    </location>
</feature>
<evidence type="ECO:0000256" key="1">
    <source>
        <dbReference type="ARBA" id="ARBA00006184"/>
    </source>
</evidence>
<dbReference type="Gene3D" id="1.10.10.10">
    <property type="entry name" value="Winged helix-like DNA-binding domain superfamily/Winged helix DNA-binding domain"/>
    <property type="match status" value="1"/>
</dbReference>
<accession>X0V154</accession>
<protein>
    <recommendedName>
        <fullName evidence="3">Cdc6 C-terminal domain-containing protein</fullName>
    </recommendedName>
</protein>
<dbReference type="CDD" id="cd08768">
    <property type="entry name" value="Cdc6_C"/>
    <property type="match status" value="1"/>
</dbReference>
<dbReference type="SUPFAM" id="SSF46785">
    <property type="entry name" value="Winged helix' DNA-binding domain"/>
    <property type="match status" value="1"/>
</dbReference>
<dbReference type="Pfam" id="PF09079">
    <property type="entry name" value="WHD_Cdc6"/>
    <property type="match status" value="1"/>
</dbReference>
<dbReference type="SMART" id="SM01074">
    <property type="entry name" value="Cdc6_C"/>
    <property type="match status" value="1"/>
</dbReference>
<reference evidence="4" key="1">
    <citation type="journal article" date="2014" name="Front. Microbiol.">
        <title>High frequency of phylogenetically diverse reductive dehalogenase-homologous genes in deep subseafloor sedimentary metagenomes.</title>
        <authorList>
            <person name="Kawai M."/>
            <person name="Futagami T."/>
            <person name="Toyoda A."/>
            <person name="Takaki Y."/>
            <person name="Nishi S."/>
            <person name="Hori S."/>
            <person name="Arai W."/>
            <person name="Tsubouchi T."/>
            <person name="Morono Y."/>
            <person name="Uchiyama I."/>
            <person name="Ito T."/>
            <person name="Fujiyama A."/>
            <person name="Inagaki F."/>
            <person name="Takami H."/>
        </authorList>
    </citation>
    <scope>NUCLEOTIDE SEQUENCE</scope>
    <source>
        <strain evidence="4">Expedition CK06-06</strain>
    </source>
</reference>
<evidence type="ECO:0000313" key="4">
    <source>
        <dbReference type="EMBL" id="GAG05167.1"/>
    </source>
</evidence>
<dbReference type="AlphaFoldDB" id="X0V154"/>
<dbReference type="InterPro" id="IPR036390">
    <property type="entry name" value="WH_DNA-bd_sf"/>
</dbReference>
<evidence type="ECO:0000259" key="3">
    <source>
        <dbReference type="SMART" id="SM01074"/>
    </source>
</evidence>
<evidence type="ECO:0000256" key="2">
    <source>
        <dbReference type="ARBA" id="ARBA00022705"/>
    </source>
</evidence>
<dbReference type="GO" id="GO:0006260">
    <property type="term" value="P:DNA replication"/>
    <property type="evidence" value="ECO:0007669"/>
    <property type="project" value="UniProtKB-KW"/>
</dbReference>
<sequence>VFTGEIYELYKSICTRVGLRPLTQRRISDIIAEFDMLGLINTKVISKGRYGRTRDISLTIDSNILVRVKKILEEGLNL</sequence>
<comment type="similarity">
    <text evidence="1">Belongs to the CDC6/cdc18 family.</text>
</comment>
<name>X0V154_9ZZZZ</name>
<dbReference type="InterPro" id="IPR015163">
    <property type="entry name" value="Cdc6_C"/>
</dbReference>
<keyword evidence="2" id="KW-0235">DNA replication</keyword>
<dbReference type="InterPro" id="IPR036388">
    <property type="entry name" value="WH-like_DNA-bd_sf"/>
</dbReference>
<comment type="caution">
    <text evidence="4">The sequence shown here is derived from an EMBL/GenBank/DDBJ whole genome shotgun (WGS) entry which is preliminary data.</text>
</comment>
<proteinExistence type="inferred from homology"/>